<dbReference type="Proteomes" id="UP000074108">
    <property type="component" value="Unassembled WGS sequence"/>
</dbReference>
<evidence type="ECO:0000313" key="9">
    <source>
        <dbReference type="Proteomes" id="UP000074108"/>
    </source>
</evidence>
<dbReference type="InterPro" id="IPR042177">
    <property type="entry name" value="Cell/Rod_1"/>
</dbReference>
<reference evidence="8 9" key="1">
    <citation type="journal article" date="2016" name="Front. Microbiol.">
        <title>Microevolution Analysis of Bacillus coahuilensis Unveils Differences in Phosphorus Acquisition Strategies and Their Regulation.</title>
        <authorList>
            <person name="Gomez-Lunar Z."/>
            <person name="Hernandez-Gonzalez I."/>
            <person name="Rodriguez-Torres M.D."/>
            <person name="Souza V."/>
            <person name="Olmedo-Alvarez G."/>
        </authorList>
    </citation>
    <scope>NUCLEOTIDE SEQUENCE [LARGE SCALE GENOMIC DNA]</scope>
    <source>
        <strain evidence="9">p1.1.43</strain>
    </source>
</reference>
<evidence type="ECO:0000313" key="8">
    <source>
        <dbReference type="EMBL" id="KUP05867.1"/>
    </source>
</evidence>
<accession>A0A147K724</accession>
<dbReference type="AlphaFoldDB" id="A0A147K724"/>
<dbReference type="InterPro" id="IPR055342">
    <property type="entry name" value="MreC_beta-barrel_core"/>
</dbReference>
<evidence type="ECO:0000256" key="2">
    <source>
        <dbReference type="ARBA" id="ARBA00013855"/>
    </source>
</evidence>
<dbReference type="Gene3D" id="2.40.10.350">
    <property type="entry name" value="Rod shape-determining protein MreC, domain 2"/>
    <property type="match status" value="1"/>
</dbReference>
<proteinExistence type="inferred from homology"/>
<evidence type="ECO:0000256" key="4">
    <source>
        <dbReference type="ARBA" id="ARBA00032089"/>
    </source>
</evidence>
<keyword evidence="6" id="KW-0175">Coiled coil</keyword>
<evidence type="ECO:0000256" key="6">
    <source>
        <dbReference type="SAM" id="Coils"/>
    </source>
</evidence>
<dbReference type="PANTHER" id="PTHR34138">
    <property type="entry name" value="CELL SHAPE-DETERMINING PROTEIN MREC"/>
    <property type="match status" value="1"/>
</dbReference>
<dbReference type="PATRIC" id="fig|1150625.3.peg.2298"/>
<dbReference type="Gene3D" id="2.40.10.340">
    <property type="entry name" value="Rod shape-determining protein MreC, domain 1"/>
    <property type="match status" value="1"/>
</dbReference>
<comment type="similarity">
    <text evidence="1 5">Belongs to the MreC family.</text>
</comment>
<organism evidence="8 9">
    <name type="scientific">Bacillus coahuilensis p1.1.43</name>
    <dbReference type="NCBI Taxonomy" id="1150625"/>
    <lineage>
        <taxon>Bacteria</taxon>
        <taxon>Bacillati</taxon>
        <taxon>Bacillota</taxon>
        <taxon>Bacilli</taxon>
        <taxon>Bacillales</taxon>
        <taxon>Bacillaceae</taxon>
        <taxon>Bacillus</taxon>
    </lineage>
</organism>
<dbReference type="PIRSF" id="PIRSF038471">
    <property type="entry name" value="MreC"/>
    <property type="match status" value="1"/>
</dbReference>
<dbReference type="EMBL" id="LDYG01000032">
    <property type="protein sequence ID" value="KUP05867.1"/>
    <property type="molecule type" value="Genomic_DNA"/>
</dbReference>
<comment type="caution">
    <text evidence="8">The sequence shown here is derived from an EMBL/GenBank/DDBJ whole genome shotgun (WGS) entry which is preliminary data.</text>
</comment>
<keyword evidence="3 5" id="KW-0133">Cell shape</keyword>
<evidence type="ECO:0000256" key="3">
    <source>
        <dbReference type="ARBA" id="ARBA00022960"/>
    </source>
</evidence>
<evidence type="ECO:0000259" key="7">
    <source>
        <dbReference type="Pfam" id="PF04085"/>
    </source>
</evidence>
<dbReference type="RefSeq" id="WP_010173969.1">
    <property type="nucleotide sequence ID" value="NZ_LDYG01000032.1"/>
</dbReference>
<feature type="coiled-coil region" evidence="6">
    <location>
        <begin position="79"/>
        <end position="113"/>
    </location>
</feature>
<dbReference type="InterPro" id="IPR042175">
    <property type="entry name" value="Cell/Rod_MreC_2"/>
</dbReference>
<dbReference type="PANTHER" id="PTHR34138:SF1">
    <property type="entry name" value="CELL SHAPE-DETERMINING PROTEIN MREC"/>
    <property type="match status" value="1"/>
</dbReference>
<protein>
    <recommendedName>
        <fullName evidence="2 5">Cell shape-determining protein MreC</fullName>
    </recommendedName>
    <alternativeName>
        <fullName evidence="4 5">Cell shape protein MreC</fullName>
    </alternativeName>
</protein>
<dbReference type="NCBIfam" id="TIGR00219">
    <property type="entry name" value="mreC"/>
    <property type="match status" value="1"/>
</dbReference>
<evidence type="ECO:0000256" key="1">
    <source>
        <dbReference type="ARBA" id="ARBA00009369"/>
    </source>
</evidence>
<dbReference type="GO" id="GO:0008360">
    <property type="term" value="P:regulation of cell shape"/>
    <property type="evidence" value="ECO:0007669"/>
    <property type="project" value="UniProtKB-KW"/>
</dbReference>
<comment type="function">
    <text evidence="5">Involved in formation and maintenance of cell shape.</text>
</comment>
<dbReference type="Pfam" id="PF04085">
    <property type="entry name" value="MreC"/>
    <property type="match status" value="1"/>
</dbReference>
<dbReference type="STRING" id="1150625.Q75_10800"/>
<dbReference type="GO" id="GO:0005886">
    <property type="term" value="C:plasma membrane"/>
    <property type="evidence" value="ECO:0007669"/>
    <property type="project" value="TreeGrafter"/>
</dbReference>
<name>A0A147K724_9BACI</name>
<dbReference type="Gene3D" id="1.20.5.490">
    <property type="entry name" value="Single helix bin"/>
    <property type="match status" value="1"/>
</dbReference>
<sequence length="299" mass="33684">MPQFFLNKRLIVLLISIIVLVALIGFSIRDRDELPWTEKFVKDIVGFGQSLVATPASYVAGFFEDVSDLQNTYYENQKLKAQLEELAVLETQVKDLDSDNQELRRLLNITENIRSFNPINATVYSRNPDQWNELLSISAGEAQNVEKDMAVISSKGLVGKIKTTNQFSSTVELITSTNTTNRISVEVRSEEVVFGLIEGFDQEKNKLLVKKIPFDKEIKEGDKVVTSGLGGVFPKNLLVGTVTEVIIDEFGLTKTAFVEPAGNFYDLEHVLVVDRELITNADIFEHEQKTEDKSEEEEE</sequence>
<evidence type="ECO:0000256" key="5">
    <source>
        <dbReference type="PIRNR" id="PIRNR038471"/>
    </source>
</evidence>
<gene>
    <name evidence="8" type="ORF">Q75_10800</name>
</gene>
<dbReference type="OrthoDB" id="9792313at2"/>
<dbReference type="InterPro" id="IPR007221">
    <property type="entry name" value="MreC"/>
</dbReference>
<keyword evidence="9" id="KW-1185">Reference proteome</keyword>
<feature type="domain" description="Rod shape-determining protein MreC beta-barrel core" evidence="7">
    <location>
        <begin position="123"/>
        <end position="273"/>
    </location>
</feature>